<sequence length="127" mass="13847">MTKGMRSGQSEDTAWCPRTAADTCLCLIDRIDDVLAMYVERTAFIGQAQLPVVRLSKRIPSLSSKRATALPAAERVTLQALAPAEKLSASTTAMNTAISLRLTPPMPHLNHHPDSALLCILIFPNRH</sequence>
<keyword evidence="2" id="KW-1185">Reference proteome</keyword>
<evidence type="ECO:0000313" key="2">
    <source>
        <dbReference type="Proteomes" id="UP000613160"/>
    </source>
</evidence>
<organism evidence="1 2">
    <name type="scientific">Aureimonas glaciei</name>
    <dbReference type="NCBI Taxonomy" id="1776957"/>
    <lineage>
        <taxon>Bacteria</taxon>
        <taxon>Pseudomonadati</taxon>
        <taxon>Pseudomonadota</taxon>
        <taxon>Alphaproteobacteria</taxon>
        <taxon>Hyphomicrobiales</taxon>
        <taxon>Aurantimonadaceae</taxon>
        <taxon>Aureimonas</taxon>
    </lineage>
</organism>
<proteinExistence type="predicted"/>
<dbReference type="EMBL" id="BMJJ01000010">
    <property type="protein sequence ID" value="GGD31271.1"/>
    <property type="molecule type" value="Genomic_DNA"/>
</dbReference>
<protein>
    <submittedName>
        <fullName evidence="1">Uncharacterized protein</fullName>
    </submittedName>
</protein>
<name>A0A917DEG8_9HYPH</name>
<dbReference type="AlphaFoldDB" id="A0A917DEG8"/>
<reference evidence="1" key="2">
    <citation type="submission" date="2020-09" db="EMBL/GenBank/DDBJ databases">
        <authorList>
            <person name="Sun Q."/>
            <person name="Zhou Y."/>
        </authorList>
    </citation>
    <scope>NUCLEOTIDE SEQUENCE</scope>
    <source>
        <strain evidence="1">CGMCC 1.15493</strain>
    </source>
</reference>
<accession>A0A917DEG8</accession>
<gene>
    <name evidence="1" type="ORF">GCM10011335_37840</name>
</gene>
<comment type="caution">
    <text evidence="1">The sequence shown here is derived from an EMBL/GenBank/DDBJ whole genome shotgun (WGS) entry which is preliminary data.</text>
</comment>
<dbReference type="Proteomes" id="UP000613160">
    <property type="component" value="Unassembled WGS sequence"/>
</dbReference>
<evidence type="ECO:0000313" key="1">
    <source>
        <dbReference type="EMBL" id="GGD31271.1"/>
    </source>
</evidence>
<reference evidence="1" key="1">
    <citation type="journal article" date="2014" name="Int. J. Syst. Evol. Microbiol.">
        <title>Complete genome sequence of Corynebacterium casei LMG S-19264T (=DSM 44701T), isolated from a smear-ripened cheese.</title>
        <authorList>
            <consortium name="US DOE Joint Genome Institute (JGI-PGF)"/>
            <person name="Walter F."/>
            <person name="Albersmeier A."/>
            <person name="Kalinowski J."/>
            <person name="Ruckert C."/>
        </authorList>
    </citation>
    <scope>NUCLEOTIDE SEQUENCE</scope>
    <source>
        <strain evidence="1">CGMCC 1.15493</strain>
    </source>
</reference>